<feature type="coiled-coil region" evidence="4">
    <location>
        <begin position="23"/>
        <end position="57"/>
    </location>
</feature>
<gene>
    <name evidence="6" type="ORF">F3Y22_tig00110388pilonHSYRG00193</name>
</gene>
<dbReference type="InterPro" id="IPR046364">
    <property type="entry name" value="Exo70_C"/>
</dbReference>
<keyword evidence="4" id="KW-0175">Coiled coil</keyword>
<dbReference type="Gene3D" id="1.20.1280.170">
    <property type="entry name" value="Exocyst complex component Exo70"/>
    <property type="match status" value="2"/>
</dbReference>
<dbReference type="PANTHER" id="PTHR12542">
    <property type="entry name" value="EXOCYST COMPLEX PROTEIN EXO70"/>
    <property type="match status" value="1"/>
</dbReference>
<name>A0A6A3AV40_HIBSY</name>
<evidence type="ECO:0000259" key="5">
    <source>
        <dbReference type="Pfam" id="PF03081"/>
    </source>
</evidence>
<dbReference type="AlphaFoldDB" id="A0A6A3AV40"/>
<evidence type="ECO:0000256" key="4">
    <source>
        <dbReference type="SAM" id="Coils"/>
    </source>
</evidence>
<comment type="function">
    <text evidence="3">Component of the exocyst complex.</text>
</comment>
<evidence type="ECO:0000313" key="6">
    <source>
        <dbReference type="EMBL" id="KAE8706752.1"/>
    </source>
</evidence>
<comment type="caution">
    <text evidence="6">The sequence shown here is derived from an EMBL/GenBank/DDBJ whole genome shotgun (WGS) entry which is preliminary data.</text>
</comment>
<keyword evidence="2 3" id="KW-0813">Transport</keyword>
<dbReference type="GO" id="GO:0006887">
    <property type="term" value="P:exocytosis"/>
    <property type="evidence" value="ECO:0007669"/>
    <property type="project" value="UniProtKB-KW"/>
</dbReference>
<keyword evidence="7" id="KW-1185">Reference proteome</keyword>
<dbReference type="Proteomes" id="UP000436088">
    <property type="component" value="Unassembled WGS sequence"/>
</dbReference>
<dbReference type="GO" id="GO:0005546">
    <property type="term" value="F:phosphatidylinositol-4,5-bisphosphate binding"/>
    <property type="evidence" value="ECO:0007669"/>
    <property type="project" value="InterPro"/>
</dbReference>
<comment type="similarity">
    <text evidence="1 3">Belongs to the EXO70 family.</text>
</comment>
<evidence type="ECO:0000256" key="2">
    <source>
        <dbReference type="ARBA" id="ARBA00022448"/>
    </source>
</evidence>
<dbReference type="Pfam" id="PF03081">
    <property type="entry name" value="Exo70_C"/>
    <property type="match status" value="1"/>
</dbReference>
<reference evidence="6" key="1">
    <citation type="submission" date="2019-09" db="EMBL/GenBank/DDBJ databases">
        <title>Draft genome information of white flower Hibiscus syriacus.</title>
        <authorList>
            <person name="Kim Y.-M."/>
        </authorList>
    </citation>
    <scope>NUCLEOTIDE SEQUENCE [LARGE SCALE GENOMIC DNA]</scope>
    <source>
        <strain evidence="6">YM2019G1</strain>
    </source>
</reference>
<dbReference type="InterPro" id="IPR004140">
    <property type="entry name" value="Exo70"/>
</dbReference>
<dbReference type="GO" id="GO:0004180">
    <property type="term" value="F:carboxypeptidase activity"/>
    <property type="evidence" value="ECO:0007669"/>
    <property type="project" value="UniProtKB-KW"/>
</dbReference>
<accession>A0A6A3AV40</accession>
<evidence type="ECO:0000313" key="7">
    <source>
        <dbReference type="Proteomes" id="UP000436088"/>
    </source>
</evidence>
<dbReference type="InterPro" id="IPR016159">
    <property type="entry name" value="Cullin_repeat-like_dom_sf"/>
</dbReference>
<evidence type="ECO:0000256" key="1">
    <source>
        <dbReference type="ARBA" id="ARBA00006756"/>
    </source>
</evidence>
<protein>
    <recommendedName>
        <fullName evidence="3">Exocyst subunit Exo70 family protein</fullName>
    </recommendedName>
</protein>
<keyword evidence="3" id="KW-0653">Protein transport</keyword>
<dbReference type="Pfam" id="PF20669">
    <property type="entry name" value="Exo70_N"/>
    <property type="match status" value="1"/>
</dbReference>
<keyword evidence="3" id="KW-0268">Exocytosis</keyword>
<proteinExistence type="inferred from homology"/>
<dbReference type="SUPFAM" id="SSF74788">
    <property type="entry name" value="Cullin repeat-like"/>
    <property type="match status" value="2"/>
</dbReference>
<dbReference type="PANTHER" id="PTHR12542:SF49">
    <property type="entry name" value="EXOCYST SUBUNIT EXO70 FAMILY PROTEIN"/>
    <property type="match status" value="1"/>
</dbReference>
<feature type="domain" description="Exocyst complex subunit Exo70 C-terminal" evidence="5">
    <location>
        <begin position="170"/>
        <end position="230"/>
    </location>
</feature>
<organism evidence="6 7">
    <name type="scientific">Hibiscus syriacus</name>
    <name type="common">Rose of Sharon</name>
    <dbReference type="NCBI Taxonomy" id="106335"/>
    <lineage>
        <taxon>Eukaryota</taxon>
        <taxon>Viridiplantae</taxon>
        <taxon>Streptophyta</taxon>
        <taxon>Embryophyta</taxon>
        <taxon>Tracheophyta</taxon>
        <taxon>Spermatophyta</taxon>
        <taxon>Magnoliopsida</taxon>
        <taxon>eudicotyledons</taxon>
        <taxon>Gunneridae</taxon>
        <taxon>Pentapetalae</taxon>
        <taxon>rosids</taxon>
        <taxon>malvids</taxon>
        <taxon>Malvales</taxon>
        <taxon>Malvaceae</taxon>
        <taxon>Malvoideae</taxon>
        <taxon>Hibiscus</taxon>
    </lineage>
</organism>
<dbReference type="GO" id="GO:0000145">
    <property type="term" value="C:exocyst"/>
    <property type="evidence" value="ECO:0007669"/>
    <property type="project" value="InterPro"/>
</dbReference>
<sequence length="238" mass="27907">MVWDSSSGGAVEYLNAVDEACKLEKLENQCSDRKEEKDLLRRAYDVLQMAMQRLEEEFRHLLVHHWQPFDPECIVSLMFKSNYGLECCLAYVIVIKEALAECLFNQEMERLSIEDVLNMEWGALDSKIKRWIRTMKVFIRPYLASEKWLCDQVFADLGSANFDKYDSSSGSISGTLVKKRLRRFYAAVEEVYKTQTAWLILDVQLREDLRIWTSLKVIQAYRTFIGRQMHRIGKKHGT</sequence>
<evidence type="ECO:0000256" key="3">
    <source>
        <dbReference type="RuleBase" id="RU365026"/>
    </source>
</evidence>
<dbReference type="EMBL" id="VEPZ02000967">
    <property type="protein sequence ID" value="KAE8706752.1"/>
    <property type="molecule type" value="Genomic_DNA"/>
</dbReference>
<dbReference type="GO" id="GO:0015031">
    <property type="term" value="P:protein transport"/>
    <property type="evidence" value="ECO:0007669"/>
    <property type="project" value="UniProtKB-KW"/>
</dbReference>